<accession>A0A1H0EHT8</accession>
<dbReference type="Proteomes" id="UP000199134">
    <property type="component" value="Unassembled WGS sequence"/>
</dbReference>
<organism evidence="1 2">
    <name type="scientific">Prevotella communis</name>
    <dbReference type="NCBI Taxonomy" id="2913614"/>
    <lineage>
        <taxon>Bacteria</taxon>
        <taxon>Pseudomonadati</taxon>
        <taxon>Bacteroidota</taxon>
        <taxon>Bacteroidia</taxon>
        <taxon>Bacteroidales</taxon>
        <taxon>Prevotellaceae</taxon>
        <taxon>Prevotella</taxon>
    </lineage>
</organism>
<name>A0A1H0EHT8_9BACT</name>
<gene>
    <name evidence="1" type="ORF">SAMN04487900_103170</name>
</gene>
<evidence type="ECO:0000313" key="2">
    <source>
        <dbReference type="Proteomes" id="UP000199134"/>
    </source>
</evidence>
<dbReference type="EMBL" id="FNIW01000003">
    <property type="protein sequence ID" value="SDN81945.1"/>
    <property type="molecule type" value="Genomic_DNA"/>
</dbReference>
<evidence type="ECO:0000313" key="1">
    <source>
        <dbReference type="EMBL" id="SDN81945.1"/>
    </source>
</evidence>
<dbReference type="AlphaFoldDB" id="A0A1H0EHT8"/>
<protein>
    <submittedName>
        <fullName evidence="1">Uncharacterized protein</fullName>
    </submittedName>
</protein>
<dbReference type="RefSeq" id="WP_143005682.1">
    <property type="nucleotide sequence ID" value="NZ_FNIW01000003.1"/>
</dbReference>
<sequence>MKISALSFLFLFFCLVCKSQTLVIEMFYGVNGYNYAALCVLDGSYGKCKVVSNVGNCVYDAYFKNYGSYSTISTSNPSVNGWLPSVCYLTYSGNYMVCQNLKIGLSANVIPQKDWNLKKAQYGFSIDGTTTHGERKCTYPIGASTCSKLGGCPGFSEGRTITTCKHCPHDKSWHK</sequence>
<proteinExistence type="predicted"/>
<comment type="caution">
    <text evidence="1">The sequence shown here is derived from an EMBL/GenBank/DDBJ whole genome shotgun (WGS) entry which is preliminary data.</text>
</comment>
<reference evidence="2" key="1">
    <citation type="submission" date="2016-10" db="EMBL/GenBank/DDBJ databases">
        <authorList>
            <person name="de Groot N.N."/>
        </authorList>
    </citation>
    <scope>NUCLEOTIDE SEQUENCE [LARGE SCALE GENOMIC DNA]</scope>
    <source>
        <strain evidence="2">BP1-145</strain>
    </source>
</reference>